<dbReference type="AlphaFoldDB" id="A0A2V5KL43"/>
<proteinExistence type="predicted"/>
<sequence length="474" mass="51324">MESVRIGWSTVSITPDEPVLLAGQFYERVSERVRDPIAATALALESADGSGRAVWVGCDLLHTAPHLLEGVRALVRVAVPELAPEHIVLSATHTHTGPFVGEFAIKPHFAYRIDRPNVMGYADYCRFAVARIAQAVTDSWNSRKAGSIGFGESNASLGHNRMALYANGTARMYGPVDTPDFVGFIGPEDDRVELLFTWDEAGELTGIVVNAACTAQFLEHGRYVSADLYGEVRRLVRNRLGSGVHVLGMVGASGDLAPRDLIRMKRRPAADAEAALRTAARRLAAAIEEALEEAAASREPAPALRHRVKRIELPLRAVSPADGARAAAEWKVFRERMEREADPVGYFRSLGMAGQTEAYERWAIANRYERMSINPFFEVELHALRIGEAAIVTNPFELYAGYGIAIKGRSAARQTFVAQLACGHGGYLPTAEAIAAGGYSTHFFSGAVGAEGGKLLVEHTLAEIGSLWEKDGTA</sequence>
<protein>
    <recommendedName>
        <fullName evidence="3">Neutral/alkaline non-lysosomal ceramidase N-terminal domain-containing protein</fullName>
    </recommendedName>
</protein>
<evidence type="ECO:0008006" key="3">
    <source>
        <dbReference type="Google" id="ProtNLM"/>
    </source>
</evidence>
<organism evidence="1 2">
    <name type="scientific">Paenibacillus flagellatus</name>
    <dbReference type="NCBI Taxonomy" id="2211139"/>
    <lineage>
        <taxon>Bacteria</taxon>
        <taxon>Bacillati</taxon>
        <taxon>Bacillota</taxon>
        <taxon>Bacilli</taxon>
        <taxon>Bacillales</taxon>
        <taxon>Paenibacillaceae</taxon>
        <taxon>Paenibacillus</taxon>
    </lineage>
</organism>
<dbReference type="OrthoDB" id="2563594at2"/>
<dbReference type="EMBL" id="QJVJ01000003">
    <property type="protein sequence ID" value="PYI55640.1"/>
    <property type="molecule type" value="Genomic_DNA"/>
</dbReference>
<comment type="caution">
    <text evidence="1">The sequence shown here is derived from an EMBL/GenBank/DDBJ whole genome shotgun (WGS) entry which is preliminary data.</text>
</comment>
<gene>
    <name evidence="1" type="ORF">DLM86_07890</name>
</gene>
<name>A0A2V5KL43_9BACL</name>
<keyword evidence="2" id="KW-1185">Reference proteome</keyword>
<evidence type="ECO:0000313" key="1">
    <source>
        <dbReference type="EMBL" id="PYI55640.1"/>
    </source>
</evidence>
<dbReference type="Proteomes" id="UP000247476">
    <property type="component" value="Unassembled WGS sequence"/>
</dbReference>
<reference evidence="1 2" key="1">
    <citation type="submission" date="2018-05" db="EMBL/GenBank/DDBJ databases">
        <title>Paenibacillus flagellatus sp. nov., isolated from selenium mineral soil.</title>
        <authorList>
            <person name="Dai X."/>
        </authorList>
    </citation>
    <scope>NUCLEOTIDE SEQUENCE [LARGE SCALE GENOMIC DNA]</scope>
    <source>
        <strain evidence="1 2">DXL2</strain>
    </source>
</reference>
<dbReference type="RefSeq" id="WP_110839440.1">
    <property type="nucleotide sequence ID" value="NZ_QJVJ01000003.1"/>
</dbReference>
<accession>A0A2V5KL43</accession>
<evidence type="ECO:0000313" key="2">
    <source>
        <dbReference type="Proteomes" id="UP000247476"/>
    </source>
</evidence>